<evidence type="ECO:0000313" key="1">
    <source>
        <dbReference type="EMBL" id="KAJ5390617.1"/>
    </source>
</evidence>
<gene>
    <name evidence="1" type="ORF">N7496_001685</name>
</gene>
<dbReference type="EMBL" id="JAPZBS010000001">
    <property type="protein sequence ID" value="KAJ5390617.1"/>
    <property type="molecule type" value="Genomic_DNA"/>
</dbReference>
<dbReference type="GeneID" id="81433793"/>
<sequence length="265" mass="29996">MLDSIDPNDLMPLEVDDEFIFKNEVTAPETPGPCLVTGFIHHSRVFLAAIRDPYSKSSAKEPCPCVRTHDLNLQVHYFQGRLDCLRHLLADIPACLQLSALTSSFIGIESSNNGDLETLQSQFASMRVNLHITHIWLQSLILDQLEVAQSHQHSQISAISQSDHAGTFDQRALWLYREELCRQLFFILYNFPQPSLESNGLHAANKVRDMASSLLACPFHPEDPIAKRVAEYVQRSTDILSRLDSSEGMNAMHLQTWIDTDRILK</sequence>
<keyword evidence="2" id="KW-1185">Reference proteome</keyword>
<comment type="caution">
    <text evidence="1">The sequence shown here is derived from an EMBL/GenBank/DDBJ whole genome shotgun (WGS) entry which is preliminary data.</text>
</comment>
<dbReference type="OrthoDB" id="39175at2759"/>
<accession>A0A9W9VWF8</accession>
<dbReference type="Proteomes" id="UP001147782">
    <property type="component" value="Unassembled WGS sequence"/>
</dbReference>
<proteinExistence type="predicted"/>
<reference evidence="1" key="2">
    <citation type="journal article" date="2023" name="IMA Fungus">
        <title>Comparative genomic study of the Penicillium genus elucidates a diverse pangenome and 15 lateral gene transfer events.</title>
        <authorList>
            <person name="Petersen C."/>
            <person name="Sorensen T."/>
            <person name="Nielsen M.R."/>
            <person name="Sondergaard T.E."/>
            <person name="Sorensen J.L."/>
            <person name="Fitzpatrick D.A."/>
            <person name="Frisvad J.C."/>
            <person name="Nielsen K.L."/>
        </authorList>
    </citation>
    <scope>NUCLEOTIDE SEQUENCE</scope>
    <source>
        <strain evidence="1">IBT 29864</strain>
    </source>
</reference>
<evidence type="ECO:0000313" key="2">
    <source>
        <dbReference type="Proteomes" id="UP001147782"/>
    </source>
</evidence>
<protein>
    <submittedName>
        <fullName evidence="1">Uncharacterized protein</fullName>
    </submittedName>
</protein>
<name>A0A9W9VWF8_9EURO</name>
<dbReference type="AlphaFoldDB" id="A0A9W9VWF8"/>
<reference evidence="1" key="1">
    <citation type="submission" date="2022-11" db="EMBL/GenBank/DDBJ databases">
        <authorList>
            <person name="Petersen C."/>
        </authorList>
    </citation>
    <scope>NUCLEOTIDE SEQUENCE</scope>
    <source>
        <strain evidence="1">IBT 29864</strain>
    </source>
</reference>
<organism evidence="1 2">
    <name type="scientific">Penicillium cataractarum</name>
    <dbReference type="NCBI Taxonomy" id="2100454"/>
    <lineage>
        <taxon>Eukaryota</taxon>
        <taxon>Fungi</taxon>
        <taxon>Dikarya</taxon>
        <taxon>Ascomycota</taxon>
        <taxon>Pezizomycotina</taxon>
        <taxon>Eurotiomycetes</taxon>
        <taxon>Eurotiomycetidae</taxon>
        <taxon>Eurotiales</taxon>
        <taxon>Aspergillaceae</taxon>
        <taxon>Penicillium</taxon>
    </lineage>
</organism>
<dbReference type="RefSeq" id="XP_056561345.1">
    <property type="nucleotide sequence ID" value="XM_056694616.1"/>
</dbReference>